<dbReference type="Gene3D" id="3.40.50.620">
    <property type="entry name" value="HUPs"/>
    <property type="match status" value="1"/>
</dbReference>
<evidence type="ECO:0000313" key="10">
    <source>
        <dbReference type="EMBL" id="AQQ69400.1"/>
    </source>
</evidence>
<dbReference type="KEGG" id="maga:Mag101_05425"/>
<evidence type="ECO:0000256" key="7">
    <source>
        <dbReference type="ARBA" id="ARBA00048539"/>
    </source>
</evidence>
<dbReference type="AlphaFoldDB" id="A0A1Q2M9Q3"/>
<dbReference type="SUPFAM" id="SSF56037">
    <property type="entry name" value="PheT/TilS domain"/>
    <property type="match status" value="1"/>
</dbReference>
<evidence type="ECO:0000313" key="11">
    <source>
        <dbReference type="Proteomes" id="UP000188219"/>
    </source>
</evidence>
<dbReference type="InterPro" id="IPR011063">
    <property type="entry name" value="TilS/TtcA_N"/>
</dbReference>
<reference evidence="10" key="1">
    <citation type="submission" date="2017-02" db="EMBL/GenBank/DDBJ databases">
        <title>Genome of Microbulbifer agarilyticus GP101.</title>
        <authorList>
            <person name="Jung J."/>
            <person name="Bae S.S."/>
            <person name="Baek K."/>
        </authorList>
    </citation>
    <scope>NUCLEOTIDE SEQUENCE [LARGE SCALE GENOMIC DNA]</scope>
    <source>
        <strain evidence="10">GP101</strain>
    </source>
</reference>
<keyword evidence="5 8" id="KW-0547">Nucleotide-binding</keyword>
<evidence type="ECO:0000256" key="2">
    <source>
        <dbReference type="ARBA" id="ARBA00022490"/>
    </source>
</evidence>
<dbReference type="Proteomes" id="UP000188219">
    <property type="component" value="Chromosome"/>
</dbReference>
<dbReference type="Pfam" id="PF09179">
    <property type="entry name" value="TilS"/>
    <property type="match status" value="1"/>
</dbReference>
<dbReference type="GO" id="GO:0006400">
    <property type="term" value="P:tRNA modification"/>
    <property type="evidence" value="ECO:0007669"/>
    <property type="project" value="UniProtKB-UniRule"/>
</dbReference>
<dbReference type="SUPFAM" id="SSF82829">
    <property type="entry name" value="MesJ substrate recognition domain-like"/>
    <property type="match status" value="1"/>
</dbReference>
<name>A0A1Q2M9Q3_9GAMM</name>
<comment type="catalytic activity">
    <reaction evidence="7 8">
        <text>cytidine(34) in tRNA(Ile2) + L-lysine + ATP = lysidine(34) in tRNA(Ile2) + AMP + diphosphate + H(+)</text>
        <dbReference type="Rhea" id="RHEA:43744"/>
        <dbReference type="Rhea" id="RHEA-COMP:10625"/>
        <dbReference type="Rhea" id="RHEA-COMP:10670"/>
        <dbReference type="ChEBI" id="CHEBI:15378"/>
        <dbReference type="ChEBI" id="CHEBI:30616"/>
        <dbReference type="ChEBI" id="CHEBI:32551"/>
        <dbReference type="ChEBI" id="CHEBI:33019"/>
        <dbReference type="ChEBI" id="CHEBI:82748"/>
        <dbReference type="ChEBI" id="CHEBI:83665"/>
        <dbReference type="ChEBI" id="CHEBI:456215"/>
        <dbReference type="EC" id="6.3.4.19"/>
    </reaction>
</comment>
<gene>
    <name evidence="8" type="primary">tilS</name>
    <name evidence="10" type="ORF">Mag101_05425</name>
</gene>
<keyword evidence="3 8" id="KW-0436">Ligase</keyword>
<dbReference type="HAMAP" id="MF_01161">
    <property type="entry name" value="tRNA_Ile_lys_synt"/>
    <property type="match status" value="1"/>
</dbReference>
<proteinExistence type="inferred from homology"/>
<dbReference type="PANTHER" id="PTHR43033">
    <property type="entry name" value="TRNA(ILE)-LYSIDINE SYNTHASE-RELATED"/>
    <property type="match status" value="1"/>
</dbReference>
<dbReference type="SMART" id="SM00977">
    <property type="entry name" value="TilS_C"/>
    <property type="match status" value="1"/>
</dbReference>
<sequence length="427" mass="47070">MTEVLKTALRRYPATGALWLGYSGGLDSSVLLHLLATAKIPFAALHIHHGLSAQADAWLAHCEAEATKLGVPFVAMKVEVDCKRGGVEQGARDARYAAFSHKMSAGDQILLAQHGDDQSETFLLRLLRGAGVLGLGGMAQHRGIGTSGEGKALLRPLLGVSRAELEQYALANQLRWVEDDSNADATYDRNYLRSQVTPSLRARWPLNARVAQASENLREAAGLLEELAGEDLSRCGARQESFGCSIGLTAFRDLSVPRQKNLLREWLASLGAQMPEAAHLEQAVLQTEARDDAAIEVPLGERVVRRYRHRLYLTPQLPRLKLEAGEGEWLWDGVVSLVLPGGWTLSPSVDWPSGEYSVRFRSHGERAQPRERHHSQTLKKLLQEYGLPPWLRDQVPLVSREGTLLAVGDLFVTEEGPLKPPIWAFLD</sequence>
<accession>A0A1Q2M9Q3</accession>
<evidence type="ECO:0000256" key="6">
    <source>
        <dbReference type="ARBA" id="ARBA00022840"/>
    </source>
</evidence>
<dbReference type="STRING" id="260552.Mag101_05425"/>
<dbReference type="InterPro" id="IPR012796">
    <property type="entry name" value="Lysidine-tRNA-synth_C"/>
</dbReference>
<comment type="domain">
    <text evidence="8">The N-terminal region contains the highly conserved SGGXDS motif, predicted to be a P-loop motif involved in ATP binding.</text>
</comment>
<dbReference type="GO" id="GO:0005524">
    <property type="term" value="F:ATP binding"/>
    <property type="evidence" value="ECO:0007669"/>
    <property type="project" value="UniProtKB-UniRule"/>
</dbReference>
<feature type="domain" description="Lysidine-tRNA(Ile) synthetase C-terminal" evidence="9">
    <location>
        <begin position="356"/>
        <end position="423"/>
    </location>
</feature>
<evidence type="ECO:0000256" key="3">
    <source>
        <dbReference type="ARBA" id="ARBA00022598"/>
    </source>
</evidence>
<dbReference type="EC" id="6.3.4.19" evidence="8"/>
<dbReference type="NCBIfam" id="TIGR02432">
    <property type="entry name" value="lysidine_TilS_N"/>
    <property type="match status" value="1"/>
</dbReference>
<comment type="function">
    <text evidence="8">Ligates lysine onto the cytidine present at position 34 of the AUA codon-specific tRNA(Ile) that contains the anticodon CAU, in an ATP-dependent manner. Cytidine is converted to lysidine, thus changing the amino acid specificity of the tRNA from methionine to isoleucine.</text>
</comment>
<evidence type="ECO:0000256" key="1">
    <source>
        <dbReference type="ARBA" id="ARBA00004496"/>
    </source>
</evidence>
<evidence type="ECO:0000256" key="4">
    <source>
        <dbReference type="ARBA" id="ARBA00022694"/>
    </source>
</evidence>
<comment type="similarity">
    <text evidence="8">Belongs to the tRNA(Ile)-lysidine synthase family.</text>
</comment>
<comment type="subcellular location">
    <subcellularLocation>
        <location evidence="1 8">Cytoplasm</location>
    </subcellularLocation>
</comment>
<keyword evidence="6 8" id="KW-0067">ATP-binding</keyword>
<dbReference type="InterPro" id="IPR012795">
    <property type="entry name" value="tRNA_Ile_lys_synt_N"/>
</dbReference>
<dbReference type="InterPro" id="IPR012094">
    <property type="entry name" value="tRNA_Ile_lys_synt"/>
</dbReference>
<feature type="binding site" evidence="8">
    <location>
        <begin position="23"/>
        <end position="28"/>
    </location>
    <ligand>
        <name>ATP</name>
        <dbReference type="ChEBI" id="CHEBI:30616"/>
    </ligand>
</feature>
<dbReference type="Pfam" id="PF11734">
    <property type="entry name" value="TilS_C"/>
    <property type="match status" value="1"/>
</dbReference>
<dbReference type="Gene3D" id="1.20.59.20">
    <property type="match status" value="1"/>
</dbReference>
<dbReference type="CDD" id="cd01992">
    <property type="entry name" value="TilS_N"/>
    <property type="match status" value="1"/>
</dbReference>
<keyword evidence="11" id="KW-1185">Reference proteome</keyword>
<dbReference type="InterPro" id="IPR015262">
    <property type="entry name" value="tRNA_Ile_lys_synt_subst-bd"/>
</dbReference>
<dbReference type="Pfam" id="PF01171">
    <property type="entry name" value="ATP_bind_3"/>
    <property type="match status" value="1"/>
</dbReference>
<evidence type="ECO:0000256" key="8">
    <source>
        <dbReference type="HAMAP-Rule" id="MF_01161"/>
    </source>
</evidence>
<dbReference type="InterPro" id="IPR014729">
    <property type="entry name" value="Rossmann-like_a/b/a_fold"/>
</dbReference>
<keyword evidence="2 8" id="KW-0963">Cytoplasm</keyword>
<protein>
    <recommendedName>
        <fullName evidence="8">tRNA(Ile)-lysidine synthase</fullName>
        <ecNumber evidence="8">6.3.4.19</ecNumber>
    </recommendedName>
    <alternativeName>
        <fullName evidence="8">tRNA(Ile)-2-lysyl-cytidine synthase</fullName>
    </alternativeName>
    <alternativeName>
        <fullName evidence="8">tRNA(Ile)-lysidine synthetase</fullName>
    </alternativeName>
</protein>
<dbReference type="EMBL" id="CP019650">
    <property type="protein sequence ID" value="AQQ69400.1"/>
    <property type="molecule type" value="Genomic_DNA"/>
</dbReference>
<dbReference type="PANTHER" id="PTHR43033:SF1">
    <property type="entry name" value="TRNA(ILE)-LYSIDINE SYNTHASE-RELATED"/>
    <property type="match status" value="1"/>
</dbReference>
<dbReference type="NCBIfam" id="TIGR02433">
    <property type="entry name" value="lysidine_TilS_C"/>
    <property type="match status" value="1"/>
</dbReference>
<evidence type="ECO:0000259" key="9">
    <source>
        <dbReference type="SMART" id="SM00977"/>
    </source>
</evidence>
<keyword evidence="4 8" id="KW-0819">tRNA processing</keyword>
<evidence type="ECO:0000256" key="5">
    <source>
        <dbReference type="ARBA" id="ARBA00022741"/>
    </source>
</evidence>
<dbReference type="GO" id="GO:0005737">
    <property type="term" value="C:cytoplasm"/>
    <property type="evidence" value="ECO:0007669"/>
    <property type="project" value="UniProtKB-SubCell"/>
</dbReference>
<dbReference type="GO" id="GO:0032267">
    <property type="term" value="F:tRNA(Ile)-lysidine synthase activity"/>
    <property type="evidence" value="ECO:0007669"/>
    <property type="project" value="UniProtKB-EC"/>
</dbReference>
<dbReference type="SUPFAM" id="SSF52402">
    <property type="entry name" value="Adenine nucleotide alpha hydrolases-like"/>
    <property type="match status" value="1"/>
</dbReference>
<organism evidence="10 11">
    <name type="scientific">Microbulbifer agarilyticus</name>
    <dbReference type="NCBI Taxonomy" id="260552"/>
    <lineage>
        <taxon>Bacteria</taxon>
        <taxon>Pseudomonadati</taxon>
        <taxon>Pseudomonadota</taxon>
        <taxon>Gammaproteobacteria</taxon>
        <taxon>Cellvibrionales</taxon>
        <taxon>Microbulbiferaceae</taxon>
        <taxon>Microbulbifer</taxon>
    </lineage>
</organism>